<keyword evidence="3" id="KW-1133">Transmembrane helix</keyword>
<dbReference type="Proteomes" id="UP000288587">
    <property type="component" value="Unassembled WGS sequence"/>
</dbReference>
<dbReference type="InterPro" id="IPR043128">
    <property type="entry name" value="Rev_trsase/Diguanyl_cyclase"/>
</dbReference>
<keyword evidence="6" id="KW-1185">Reference proteome</keyword>
<feature type="domain" description="GGDEF" evidence="4">
    <location>
        <begin position="256"/>
        <end position="388"/>
    </location>
</feature>
<proteinExistence type="predicted"/>
<feature type="transmembrane region" description="Helical" evidence="3">
    <location>
        <begin position="152"/>
        <end position="173"/>
    </location>
</feature>
<accession>A0A3S2UDQ2</accession>
<dbReference type="EC" id="2.7.7.65" evidence="1"/>
<comment type="caution">
    <text evidence="5">The sequence shown here is derived from an EMBL/GenBank/DDBJ whole genome shotgun (WGS) entry which is preliminary data.</text>
</comment>
<dbReference type="FunFam" id="3.30.70.270:FF:000001">
    <property type="entry name" value="Diguanylate cyclase domain protein"/>
    <property type="match status" value="1"/>
</dbReference>
<dbReference type="GO" id="GO:0005886">
    <property type="term" value="C:plasma membrane"/>
    <property type="evidence" value="ECO:0007669"/>
    <property type="project" value="TreeGrafter"/>
</dbReference>
<dbReference type="OrthoDB" id="9813903at2"/>
<dbReference type="GO" id="GO:1902201">
    <property type="term" value="P:negative regulation of bacterial-type flagellum-dependent cell motility"/>
    <property type="evidence" value="ECO:0007669"/>
    <property type="project" value="TreeGrafter"/>
</dbReference>
<feature type="transmembrane region" description="Helical" evidence="3">
    <location>
        <begin position="96"/>
        <end position="114"/>
    </location>
</feature>
<sequence>MPSTNPAELLLLLIVMQQSLALPAWLMCARLGIAPAVPAWHWAAASAFAAASVGAAYFSQDPWYSHGLCNMLAPGIFLTLRLGLQTLFRAPRHDGENLVVIVLSVGLSLGGGLAQAPDAWYVWVSSVLSAYCLWRCAQVVGPLVRQELGPPASYVVVTPLRAVALLFLLRFAAAVAWPEGFGVPLRRDTPANVAVLAFLMTFGLMVHLSLGLAVALRLMARLRQLSRLDSLTGLPNRRAADELLVQLIDARDQLGQPASVLAVDVDHFKRVNDQHGHLVGDRALVHLGHLLQAAVRGGDVVARVGGEELLVLMPNTRLPEAAELAERLRQRVEQHPLRVGPLEVPLTVSIGLAELQGRDGLHDWVDRADGALYRAKHLGRNRVEQQALETPA</sequence>
<evidence type="ECO:0000313" key="6">
    <source>
        <dbReference type="Proteomes" id="UP000288587"/>
    </source>
</evidence>
<evidence type="ECO:0000256" key="1">
    <source>
        <dbReference type="ARBA" id="ARBA00012528"/>
    </source>
</evidence>
<feature type="transmembrane region" description="Helical" evidence="3">
    <location>
        <begin position="39"/>
        <end position="58"/>
    </location>
</feature>
<dbReference type="SUPFAM" id="SSF55073">
    <property type="entry name" value="Nucleotide cyclase"/>
    <property type="match status" value="1"/>
</dbReference>
<dbReference type="InterPro" id="IPR050469">
    <property type="entry name" value="Diguanylate_Cyclase"/>
</dbReference>
<dbReference type="GO" id="GO:0043709">
    <property type="term" value="P:cell adhesion involved in single-species biofilm formation"/>
    <property type="evidence" value="ECO:0007669"/>
    <property type="project" value="TreeGrafter"/>
</dbReference>
<evidence type="ECO:0000256" key="2">
    <source>
        <dbReference type="ARBA" id="ARBA00034247"/>
    </source>
</evidence>
<dbReference type="AlphaFoldDB" id="A0A3S2UDQ2"/>
<dbReference type="SMART" id="SM00267">
    <property type="entry name" value="GGDEF"/>
    <property type="match status" value="1"/>
</dbReference>
<dbReference type="EMBL" id="SACM01000005">
    <property type="protein sequence ID" value="RVT83069.1"/>
    <property type="molecule type" value="Genomic_DNA"/>
</dbReference>
<dbReference type="PROSITE" id="PS50887">
    <property type="entry name" value="GGDEF"/>
    <property type="match status" value="1"/>
</dbReference>
<dbReference type="PANTHER" id="PTHR45138:SF9">
    <property type="entry name" value="DIGUANYLATE CYCLASE DGCM-RELATED"/>
    <property type="match status" value="1"/>
</dbReference>
<dbReference type="Gene3D" id="3.30.70.270">
    <property type="match status" value="1"/>
</dbReference>
<evidence type="ECO:0000259" key="4">
    <source>
        <dbReference type="PROSITE" id="PS50887"/>
    </source>
</evidence>
<organism evidence="5 6">
    <name type="scientific">Inhella crocodyli</name>
    <dbReference type="NCBI Taxonomy" id="2499851"/>
    <lineage>
        <taxon>Bacteria</taxon>
        <taxon>Pseudomonadati</taxon>
        <taxon>Pseudomonadota</taxon>
        <taxon>Betaproteobacteria</taxon>
        <taxon>Burkholderiales</taxon>
        <taxon>Sphaerotilaceae</taxon>
        <taxon>Inhella</taxon>
    </lineage>
</organism>
<evidence type="ECO:0000313" key="5">
    <source>
        <dbReference type="EMBL" id="RVT83069.1"/>
    </source>
</evidence>
<dbReference type="RefSeq" id="WP_127684049.1">
    <property type="nucleotide sequence ID" value="NZ_SACM01000005.1"/>
</dbReference>
<feature type="transmembrane region" description="Helical" evidence="3">
    <location>
        <begin position="64"/>
        <end position="84"/>
    </location>
</feature>
<keyword evidence="3" id="KW-0812">Transmembrane</keyword>
<reference evidence="5 6" key="1">
    <citation type="submission" date="2019-01" db="EMBL/GenBank/DDBJ databases">
        <authorList>
            <person name="Chen W.-M."/>
        </authorList>
    </citation>
    <scope>NUCLEOTIDE SEQUENCE [LARGE SCALE GENOMIC DNA]</scope>
    <source>
        <strain evidence="5 6">CCP-18</strain>
    </source>
</reference>
<dbReference type="CDD" id="cd01949">
    <property type="entry name" value="GGDEF"/>
    <property type="match status" value="1"/>
</dbReference>
<dbReference type="PANTHER" id="PTHR45138">
    <property type="entry name" value="REGULATORY COMPONENTS OF SENSORY TRANSDUCTION SYSTEM"/>
    <property type="match status" value="1"/>
</dbReference>
<feature type="transmembrane region" description="Helical" evidence="3">
    <location>
        <begin position="193"/>
        <end position="218"/>
    </location>
</feature>
<keyword evidence="3" id="KW-0472">Membrane</keyword>
<feature type="transmembrane region" description="Helical" evidence="3">
    <location>
        <begin position="120"/>
        <end position="140"/>
    </location>
</feature>
<dbReference type="GO" id="GO:0052621">
    <property type="term" value="F:diguanylate cyclase activity"/>
    <property type="evidence" value="ECO:0007669"/>
    <property type="project" value="UniProtKB-EC"/>
</dbReference>
<protein>
    <recommendedName>
        <fullName evidence="1">diguanylate cyclase</fullName>
        <ecNumber evidence="1">2.7.7.65</ecNumber>
    </recommendedName>
</protein>
<comment type="catalytic activity">
    <reaction evidence="2">
        <text>2 GTP = 3',3'-c-di-GMP + 2 diphosphate</text>
        <dbReference type="Rhea" id="RHEA:24898"/>
        <dbReference type="ChEBI" id="CHEBI:33019"/>
        <dbReference type="ChEBI" id="CHEBI:37565"/>
        <dbReference type="ChEBI" id="CHEBI:58805"/>
        <dbReference type="EC" id="2.7.7.65"/>
    </reaction>
</comment>
<dbReference type="NCBIfam" id="TIGR00254">
    <property type="entry name" value="GGDEF"/>
    <property type="match status" value="1"/>
</dbReference>
<dbReference type="InterPro" id="IPR000160">
    <property type="entry name" value="GGDEF_dom"/>
</dbReference>
<dbReference type="InterPro" id="IPR029787">
    <property type="entry name" value="Nucleotide_cyclase"/>
</dbReference>
<name>A0A3S2UDQ2_9BURK</name>
<gene>
    <name evidence="5" type="ORF">EOD73_16050</name>
</gene>
<feature type="transmembrane region" description="Helical" evidence="3">
    <location>
        <begin position="6"/>
        <end position="27"/>
    </location>
</feature>
<dbReference type="Pfam" id="PF00990">
    <property type="entry name" value="GGDEF"/>
    <property type="match status" value="1"/>
</dbReference>
<evidence type="ECO:0000256" key="3">
    <source>
        <dbReference type="SAM" id="Phobius"/>
    </source>
</evidence>